<sequence length="61" mass="6862">MPLSEIREGDMLQDPTSGRWIKVTHTADDTASGPHRVYYGDGGEEIDSRYVVGLVNRQVRE</sequence>
<name>A0A329KN16_9MYCO</name>
<organism evidence="1 2">
    <name type="scientific">Mycobacterium colombiense</name>
    <dbReference type="NCBI Taxonomy" id="339268"/>
    <lineage>
        <taxon>Bacteria</taxon>
        <taxon>Bacillati</taxon>
        <taxon>Actinomycetota</taxon>
        <taxon>Actinomycetes</taxon>
        <taxon>Mycobacteriales</taxon>
        <taxon>Mycobacteriaceae</taxon>
        <taxon>Mycobacterium</taxon>
        <taxon>Mycobacterium avium complex (MAC)</taxon>
    </lineage>
</organism>
<evidence type="ECO:0000313" key="1">
    <source>
        <dbReference type="EMBL" id="RAU96619.1"/>
    </source>
</evidence>
<gene>
    <name evidence="1" type="ORF">DQP58_09800</name>
</gene>
<dbReference type="AlphaFoldDB" id="A0A329KN16"/>
<dbReference type="Proteomes" id="UP000250347">
    <property type="component" value="Unassembled WGS sequence"/>
</dbReference>
<dbReference type="EMBL" id="QMEU01000020">
    <property type="protein sequence ID" value="RAU96619.1"/>
    <property type="molecule type" value="Genomic_DNA"/>
</dbReference>
<proteinExistence type="predicted"/>
<comment type="caution">
    <text evidence="1">The sequence shown here is derived from an EMBL/GenBank/DDBJ whole genome shotgun (WGS) entry which is preliminary data.</text>
</comment>
<reference evidence="1 2" key="1">
    <citation type="submission" date="2018-06" db="EMBL/GenBank/DDBJ databases">
        <title>NTM in soil in Japan.</title>
        <authorList>
            <person name="Ohya K."/>
        </authorList>
    </citation>
    <scope>NUCLEOTIDE SEQUENCE [LARGE SCALE GENOMIC DNA]</scope>
    <source>
        <strain evidence="1 2">GF76</strain>
    </source>
</reference>
<protein>
    <submittedName>
        <fullName evidence="1">Uncharacterized protein</fullName>
    </submittedName>
</protein>
<accession>A0A329KN16</accession>
<evidence type="ECO:0000313" key="2">
    <source>
        <dbReference type="Proteomes" id="UP000250347"/>
    </source>
</evidence>